<evidence type="ECO:0000259" key="1">
    <source>
        <dbReference type="PROSITE" id="PS50093"/>
    </source>
</evidence>
<dbReference type="InterPro" id="IPR022409">
    <property type="entry name" value="PKD/Chitinase_dom"/>
</dbReference>
<evidence type="ECO:0000313" key="2">
    <source>
        <dbReference type="EMBL" id="SCG84699.1"/>
    </source>
</evidence>
<gene>
    <name evidence="2" type="ORF">MCBB_0111</name>
</gene>
<proteinExistence type="predicted"/>
<dbReference type="Pfam" id="PF13290">
    <property type="entry name" value="CHB_HEX_C_1"/>
    <property type="match status" value="2"/>
</dbReference>
<dbReference type="InterPro" id="IPR059177">
    <property type="entry name" value="GH29D-like_dom"/>
</dbReference>
<dbReference type="SMART" id="SM00089">
    <property type="entry name" value="PKD"/>
    <property type="match status" value="1"/>
</dbReference>
<dbReference type="CDD" id="cd00146">
    <property type="entry name" value="PKD"/>
    <property type="match status" value="1"/>
</dbReference>
<reference evidence="2 3" key="1">
    <citation type="submission" date="2016-08" db="EMBL/GenBank/DDBJ databases">
        <authorList>
            <person name="Seilhamer J.J."/>
        </authorList>
    </citation>
    <scope>NUCLEOTIDE SEQUENCE [LARGE SCALE GENOMIC DNA]</scope>
    <source>
        <strain evidence="2">Buetzberg</strain>
    </source>
</reference>
<dbReference type="PROSITE" id="PS50093">
    <property type="entry name" value="PKD"/>
    <property type="match status" value="1"/>
</dbReference>
<dbReference type="SUPFAM" id="SSF49299">
    <property type="entry name" value="PKD domain"/>
    <property type="match status" value="1"/>
</dbReference>
<dbReference type="KEGG" id="mcub:MCBB_0111"/>
<dbReference type="InterPro" id="IPR000601">
    <property type="entry name" value="PKD_dom"/>
</dbReference>
<dbReference type="STRING" id="118062.MCBB_0111"/>
<sequence>MQKNMIFLALLCAIVVIFSGAVAAADVPSVNFTSNVTNGTAPLSVQFNDASNGAPTSWNWDFGDGNTSTEQNPRHTYTKAGKYTVNLTASNVNGNNKVTKTDYITVLDTKSVNVGVNVPGGWYNHNQTIVLNANANGTKIYYTTNGSVPTTSSTLYTGPITIANTTTLKYMAVDDANNTSQVYTQVYTIDTVAPVVTAVPRSGSYVSPLRVVFYANEWAVVYYTLDGTDPTTRGILYNGSLVLGTSKTLKYVGVDFAGNVAPVVTENYKIYKATKYRSTVKVRYKGWYKAYYYKMYKHWYRSHGKLKCSVTRKLAYKWKYGWTYKYVTKTGTKYVLT</sequence>
<protein>
    <recommendedName>
        <fullName evidence="1">PKD domain-containing protein</fullName>
    </recommendedName>
</protein>
<dbReference type="AlphaFoldDB" id="A0A1D3KZQ4"/>
<dbReference type="Proteomes" id="UP000094707">
    <property type="component" value="Chromosome I"/>
</dbReference>
<dbReference type="FunFam" id="2.60.40.10:FF:000270">
    <property type="entry name" value="Cell surface protein"/>
    <property type="match status" value="1"/>
</dbReference>
<name>A0A1D3KZQ4_9EURY</name>
<accession>A0A1D3KZQ4</accession>
<dbReference type="Gene3D" id="2.60.40.10">
    <property type="entry name" value="Immunoglobulins"/>
    <property type="match status" value="1"/>
</dbReference>
<dbReference type="Pfam" id="PF18911">
    <property type="entry name" value="PKD_4"/>
    <property type="match status" value="1"/>
</dbReference>
<dbReference type="PANTHER" id="PTHR36842">
    <property type="entry name" value="PROTEIN TOLB HOMOLOG"/>
    <property type="match status" value="1"/>
</dbReference>
<evidence type="ECO:0000313" key="3">
    <source>
        <dbReference type="Proteomes" id="UP000094707"/>
    </source>
</evidence>
<dbReference type="EMBL" id="LT607756">
    <property type="protein sequence ID" value="SCG84699.1"/>
    <property type="molecule type" value="Genomic_DNA"/>
</dbReference>
<dbReference type="OrthoDB" id="59170at2157"/>
<feature type="domain" description="PKD" evidence="1">
    <location>
        <begin position="28"/>
        <end position="111"/>
    </location>
</feature>
<keyword evidence="3" id="KW-1185">Reference proteome</keyword>
<dbReference type="InterPro" id="IPR035986">
    <property type="entry name" value="PKD_dom_sf"/>
</dbReference>
<dbReference type="RefSeq" id="WP_071905778.1">
    <property type="nucleotide sequence ID" value="NZ_LT607756.1"/>
</dbReference>
<dbReference type="GeneID" id="30410976"/>
<dbReference type="PANTHER" id="PTHR36842:SF1">
    <property type="entry name" value="PROTEIN TOLB"/>
    <property type="match status" value="1"/>
</dbReference>
<dbReference type="PATRIC" id="fig|129848.4.peg.117"/>
<organism evidence="2 3">
    <name type="scientific">Methanobacterium congolense</name>
    <dbReference type="NCBI Taxonomy" id="118062"/>
    <lineage>
        <taxon>Archaea</taxon>
        <taxon>Methanobacteriati</taxon>
        <taxon>Methanobacteriota</taxon>
        <taxon>Methanomada group</taxon>
        <taxon>Methanobacteria</taxon>
        <taxon>Methanobacteriales</taxon>
        <taxon>Methanobacteriaceae</taxon>
        <taxon>Methanobacterium</taxon>
    </lineage>
</organism>
<dbReference type="InterPro" id="IPR013783">
    <property type="entry name" value="Ig-like_fold"/>
</dbReference>